<proteinExistence type="predicted"/>
<feature type="chain" id="PRO_5008536573" evidence="1">
    <location>
        <begin position="21"/>
        <end position="107"/>
    </location>
</feature>
<dbReference type="EMBL" id="CP016619">
    <property type="protein sequence ID" value="ANY84255.1"/>
    <property type="molecule type" value="Genomic_DNA"/>
</dbReference>
<keyword evidence="1" id="KW-0732">Signal</keyword>
<protein>
    <submittedName>
        <fullName evidence="2">Uncharacterized protein</fullName>
    </submittedName>
</protein>
<dbReference type="AlphaFoldDB" id="A0A1B2EWC5"/>
<name>A0A1B2EWC5_9HYPH</name>
<dbReference type="RefSeq" id="WP_099515168.1">
    <property type="nucleotide sequence ID" value="NZ_CP016619.1"/>
</dbReference>
<dbReference type="KEGG" id="moc:BB934_39200"/>
<dbReference type="OrthoDB" id="8019816at2"/>
<evidence type="ECO:0000313" key="2">
    <source>
        <dbReference type="EMBL" id="ANY84255.1"/>
    </source>
</evidence>
<keyword evidence="2" id="KW-0614">Plasmid</keyword>
<reference evidence="2" key="1">
    <citation type="submission" date="2016-07" db="EMBL/GenBank/DDBJ databases">
        <title>Microvirga ossetica sp. nov. a new species of rhizobia isolated from root nodules of the legume species Vicia alpestris Steven originated from North Ossetia region in the Caucasus.</title>
        <authorList>
            <person name="Safronova V.I."/>
            <person name="Kuznetsova I.G."/>
            <person name="Sazanova A.L."/>
            <person name="Belimov A."/>
            <person name="Andronov E."/>
            <person name="Osledkin Y.S."/>
            <person name="Onishchuk O.P."/>
            <person name="Kurchak O.N."/>
            <person name="Shaposhnikov A.I."/>
            <person name="Willems A."/>
            <person name="Tikhonovich I.A."/>
        </authorList>
    </citation>
    <scope>NUCLEOTIDE SEQUENCE [LARGE SCALE GENOMIC DNA]</scope>
    <source>
        <strain evidence="2">V5/3M</strain>
        <plasmid evidence="2">unnamed2</plasmid>
    </source>
</reference>
<feature type="signal peptide" evidence="1">
    <location>
        <begin position="1"/>
        <end position="20"/>
    </location>
</feature>
<geneLocation type="plasmid" evidence="2">
    <name>unnamed2</name>
</geneLocation>
<evidence type="ECO:0000256" key="1">
    <source>
        <dbReference type="SAM" id="SignalP"/>
    </source>
</evidence>
<accession>A0A1B2EWC5</accession>
<gene>
    <name evidence="2" type="ORF">BB934_39200</name>
</gene>
<sequence length="107" mass="11643">MRYTLAVLAGCLVMSASAIAQVPAEVEACRLSGLVAIKERSPSLDQITFDMDSLAISKADTKVGDTPIKMVIMGDAYLQREKTDKPNRFVCLVGEKGKVVLTFFTEQ</sequence>
<organism evidence="2">
    <name type="scientific">Microvirga ossetica</name>
    <dbReference type="NCBI Taxonomy" id="1882682"/>
    <lineage>
        <taxon>Bacteria</taxon>
        <taxon>Pseudomonadati</taxon>
        <taxon>Pseudomonadota</taxon>
        <taxon>Alphaproteobacteria</taxon>
        <taxon>Hyphomicrobiales</taxon>
        <taxon>Methylobacteriaceae</taxon>
        <taxon>Microvirga</taxon>
    </lineage>
</organism>